<protein>
    <recommendedName>
        <fullName evidence="6">WD domain-containing protein, G-beta repeat-containing protein</fullName>
    </recommendedName>
</protein>
<dbReference type="PROSITE" id="PS50082">
    <property type="entry name" value="WD_REPEATS_2"/>
    <property type="match status" value="1"/>
</dbReference>
<evidence type="ECO:0000256" key="3">
    <source>
        <dbReference type="SAM" id="SignalP"/>
    </source>
</evidence>
<name>A0A1H4EDY6_9BURK</name>
<organism evidence="4 5">
    <name type="scientific">Acidovorax soli</name>
    <dbReference type="NCBI Taxonomy" id="592050"/>
    <lineage>
        <taxon>Bacteria</taxon>
        <taxon>Pseudomonadati</taxon>
        <taxon>Pseudomonadota</taxon>
        <taxon>Betaproteobacteria</taxon>
        <taxon>Burkholderiales</taxon>
        <taxon>Comamonadaceae</taxon>
        <taxon>Acidovorax</taxon>
    </lineage>
</organism>
<evidence type="ECO:0000313" key="5">
    <source>
        <dbReference type="Proteomes" id="UP000199002"/>
    </source>
</evidence>
<dbReference type="SUPFAM" id="SSF50998">
    <property type="entry name" value="Quinoprotein alcohol dehydrogenase-like"/>
    <property type="match status" value="1"/>
</dbReference>
<dbReference type="AlphaFoldDB" id="A0A1H4EDY6"/>
<dbReference type="PANTHER" id="PTHR19879">
    <property type="entry name" value="TRANSCRIPTION INITIATION FACTOR TFIID"/>
    <property type="match status" value="1"/>
</dbReference>
<feature type="compositionally biased region" description="Polar residues" evidence="2">
    <location>
        <begin position="395"/>
        <end position="405"/>
    </location>
</feature>
<dbReference type="Gene3D" id="2.130.10.10">
    <property type="entry name" value="YVTN repeat-like/Quinoprotein amine dehydrogenase"/>
    <property type="match status" value="2"/>
</dbReference>
<dbReference type="EMBL" id="FNQJ01000034">
    <property type="protein sequence ID" value="SEA83176.1"/>
    <property type="molecule type" value="Genomic_DNA"/>
</dbReference>
<evidence type="ECO:0000256" key="2">
    <source>
        <dbReference type="SAM" id="MobiDB-lite"/>
    </source>
</evidence>
<proteinExistence type="predicted"/>
<keyword evidence="5" id="KW-1185">Reference proteome</keyword>
<dbReference type="Proteomes" id="UP000199002">
    <property type="component" value="Unassembled WGS sequence"/>
</dbReference>
<evidence type="ECO:0008006" key="6">
    <source>
        <dbReference type="Google" id="ProtNLM"/>
    </source>
</evidence>
<dbReference type="InterPro" id="IPR001680">
    <property type="entry name" value="WD40_rpt"/>
</dbReference>
<feature type="chain" id="PRO_5011668044" description="WD domain-containing protein, G-beta repeat-containing protein" evidence="3">
    <location>
        <begin position="26"/>
        <end position="405"/>
    </location>
</feature>
<evidence type="ECO:0000256" key="1">
    <source>
        <dbReference type="PROSITE-ProRule" id="PRU00221"/>
    </source>
</evidence>
<gene>
    <name evidence="4" type="ORF">SAMN05421875_13420</name>
</gene>
<reference evidence="5" key="1">
    <citation type="submission" date="2016-10" db="EMBL/GenBank/DDBJ databases">
        <authorList>
            <person name="Varghese N."/>
            <person name="Submissions S."/>
        </authorList>
    </citation>
    <scope>NUCLEOTIDE SEQUENCE [LARGE SCALE GENOMIC DNA]</scope>
    <source>
        <strain evidence="5">DSM 25157</strain>
    </source>
</reference>
<dbReference type="PROSITE" id="PS51257">
    <property type="entry name" value="PROKAR_LIPOPROTEIN"/>
    <property type="match status" value="1"/>
</dbReference>
<feature type="signal peptide" evidence="3">
    <location>
        <begin position="1"/>
        <end position="25"/>
    </location>
</feature>
<accession>A0A1H4EDY6</accession>
<dbReference type="PANTHER" id="PTHR19879:SF9">
    <property type="entry name" value="TRANSCRIPTION INITIATION FACTOR TFIID SUBUNIT 5"/>
    <property type="match status" value="1"/>
</dbReference>
<evidence type="ECO:0000313" key="4">
    <source>
        <dbReference type="EMBL" id="SEA83176.1"/>
    </source>
</evidence>
<dbReference type="InterPro" id="IPR011047">
    <property type="entry name" value="Quinoprotein_ADH-like_sf"/>
</dbReference>
<feature type="region of interest" description="Disordered" evidence="2">
    <location>
        <begin position="381"/>
        <end position="405"/>
    </location>
</feature>
<dbReference type="InterPro" id="IPR015943">
    <property type="entry name" value="WD40/YVTN_repeat-like_dom_sf"/>
</dbReference>
<dbReference type="STRING" id="592050.SAMN05421875_13420"/>
<feature type="repeat" description="WD" evidence="1">
    <location>
        <begin position="98"/>
        <end position="129"/>
    </location>
</feature>
<dbReference type="Pfam" id="PF00400">
    <property type="entry name" value="WD40"/>
    <property type="match status" value="1"/>
</dbReference>
<sequence>MPPMLKMISRALTGLLLAVLLSGCASTPGRDQPLGYVVSTAFSPDGRTIAAATNEGEVALFDAQPLLFRRLLTREVDKTPIRRSYLDVIASVYRPIPLTFSPDGSLLAVGAISGNVVVWDVASGMEKYHSPAGGQIVDLIFSSDGQVLISAGPDLLLRPMKNTGQASRVQLPLGAKATATAMSPDGSVLVVGLSTGEIAIFDATKLVLLYSSKVHEAPVTGLAFQRQGGIFASTAGGYDLRLWQRSLAGGFEKSDLPVAAATSAAGTFDKAQGGGLLLWLLGTIRGFQIVGAPTLGAPPLIGGSESKFAKAARTIPPHCGSQVAFSADGRYLASSANLMMCPDCIGTLAPAFLMFVTDLDSGTTTTVRDLGCDVAISPDGRTFTTGGPGAPQIRDSVTGQQLPRN</sequence>
<keyword evidence="3" id="KW-0732">Signal</keyword>
<keyword evidence="1" id="KW-0853">WD repeat</keyword>
<dbReference type="SMART" id="SM00320">
    <property type="entry name" value="WD40"/>
    <property type="match status" value="4"/>
</dbReference>